<dbReference type="InterPro" id="IPR008532">
    <property type="entry name" value="NFACT_RNA-bd"/>
</dbReference>
<evidence type="ECO:0000256" key="1">
    <source>
        <dbReference type="SAM" id="Coils"/>
    </source>
</evidence>
<dbReference type="Pfam" id="PF05670">
    <property type="entry name" value="NFACT-R_1"/>
    <property type="match status" value="1"/>
</dbReference>
<name>A0A1I2C9E7_9BACT</name>
<dbReference type="OrthoDB" id="9766163at2"/>
<feature type="coiled-coil region" evidence="1">
    <location>
        <begin position="252"/>
        <end position="290"/>
    </location>
</feature>
<dbReference type="GO" id="GO:0072344">
    <property type="term" value="P:rescue of stalled ribosome"/>
    <property type="evidence" value="ECO:0007669"/>
    <property type="project" value="TreeGrafter"/>
</dbReference>
<dbReference type="AlphaFoldDB" id="A0A1I2C9E7"/>
<dbReference type="InterPro" id="IPR051608">
    <property type="entry name" value="RQC_Subunit_NEMF"/>
</dbReference>
<dbReference type="PANTHER" id="PTHR15239:SF6">
    <property type="entry name" value="RIBOSOME QUALITY CONTROL COMPLEX SUBUNIT NEMF"/>
    <property type="match status" value="1"/>
</dbReference>
<evidence type="ECO:0000313" key="3">
    <source>
        <dbReference type="EMBL" id="SFE64956.1"/>
    </source>
</evidence>
<dbReference type="Proteomes" id="UP000199513">
    <property type="component" value="Unassembled WGS sequence"/>
</dbReference>
<dbReference type="Gene3D" id="2.30.310.10">
    <property type="entry name" value="ibrinogen binding protein from staphylococcus aureus domain"/>
    <property type="match status" value="1"/>
</dbReference>
<accession>A0A1I2C9E7</accession>
<dbReference type="GO" id="GO:0043023">
    <property type="term" value="F:ribosomal large subunit binding"/>
    <property type="evidence" value="ECO:0007669"/>
    <property type="project" value="TreeGrafter"/>
</dbReference>
<keyword evidence="1" id="KW-0175">Coiled coil</keyword>
<protein>
    <submittedName>
        <fullName evidence="3">Predicted component of the ribosome quality control (RQC) complex, YloA/Tae2 family, contains fibronectin-binding (FbpA) and DUF814 domains</fullName>
    </submittedName>
</protein>
<proteinExistence type="predicted"/>
<dbReference type="PANTHER" id="PTHR15239">
    <property type="entry name" value="NUCLEAR EXPORT MEDIATOR FACTOR NEMF"/>
    <property type="match status" value="1"/>
</dbReference>
<organism evidence="3 4">
    <name type="scientific">Thermoflexibacter ruber</name>
    <dbReference type="NCBI Taxonomy" id="1003"/>
    <lineage>
        <taxon>Bacteria</taxon>
        <taxon>Pseudomonadati</taxon>
        <taxon>Bacteroidota</taxon>
        <taxon>Cytophagia</taxon>
        <taxon>Cytophagales</taxon>
        <taxon>Thermoflexibacteraceae</taxon>
        <taxon>Thermoflexibacter</taxon>
    </lineage>
</organism>
<evidence type="ECO:0000259" key="2">
    <source>
        <dbReference type="Pfam" id="PF05670"/>
    </source>
</evidence>
<dbReference type="GO" id="GO:1990112">
    <property type="term" value="C:RQC complex"/>
    <property type="evidence" value="ECO:0007669"/>
    <property type="project" value="TreeGrafter"/>
</dbReference>
<dbReference type="EMBL" id="FONY01000004">
    <property type="protein sequence ID" value="SFE64956.1"/>
    <property type="molecule type" value="Genomic_DNA"/>
</dbReference>
<feature type="domain" description="NFACT RNA-binding" evidence="2">
    <location>
        <begin position="412"/>
        <end position="502"/>
    </location>
</feature>
<dbReference type="STRING" id="1003.SAMN04488541_1004157"/>
<dbReference type="RefSeq" id="WP_091540181.1">
    <property type="nucleotide sequence ID" value="NZ_FONY01000004.1"/>
</dbReference>
<dbReference type="GO" id="GO:0000049">
    <property type="term" value="F:tRNA binding"/>
    <property type="evidence" value="ECO:0007669"/>
    <property type="project" value="TreeGrafter"/>
</dbReference>
<feature type="coiled-coil region" evidence="1">
    <location>
        <begin position="339"/>
        <end position="373"/>
    </location>
</feature>
<reference evidence="3 4" key="1">
    <citation type="submission" date="2016-10" db="EMBL/GenBank/DDBJ databases">
        <authorList>
            <person name="de Groot N.N."/>
        </authorList>
    </citation>
    <scope>NUCLEOTIDE SEQUENCE [LARGE SCALE GENOMIC DNA]</scope>
    <source>
        <strain>GEY</strain>
        <strain evidence="4">DSM 9560</strain>
    </source>
</reference>
<evidence type="ECO:0000313" key="4">
    <source>
        <dbReference type="Proteomes" id="UP000199513"/>
    </source>
</evidence>
<dbReference type="Pfam" id="PF05833">
    <property type="entry name" value="NFACT_N"/>
    <property type="match status" value="1"/>
</dbReference>
<keyword evidence="4" id="KW-1185">Reference proteome</keyword>
<sequence>MQNNYYFLKKVSLALQNHLLGFQLIEAFSQAKDELILRFYEQKTQHFFYIRASLSPEFTCLSFPTDFSRARQNSVDLFELLIGAEVINIRQFLNERCFGLSFNQGLTLLFKMHGQRSNVVLFQKNQAIELFNNNLEKDWEINLSILDRPIDQSLEGFLKNGFTQTFPTFDKEMKEAIKTTLLENQTPENQYTAIQNLLTLIENPQYYIFQKSNKIHFALFPPSQSTTDFELFRVFENPLEAVNYFYYLYISKLQLLKEKTEVLRKLEKQKEKASFYIQKAEEKLAVLELENRYEEIGHILMANLQVIPEKVQKITLFDFYHNQDITIKLKEHLSPQKNAELYYKKAKNQKIEIQTLQENISKKKRELEKLKAYIIEIQSITNLKELRKYFKVNQLSQVEEEKEDIPFRRFDCEGFEILVGKNAKNNDLLTQKYAFKEDMWLHARDVSGSHVVIKYKSGKIFPTTVIERAAELAAWYSKRKNDSLCPVIYTPKKFVRKPKGANEGAVIVEKEQVIMVVPRG</sequence>
<gene>
    <name evidence="3" type="ORF">SAMN04488541_1004157</name>
</gene>